<proteinExistence type="predicted"/>
<evidence type="ECO:0000259" key="3">
    <source>
        <dbReference type="PROSITE" id="PS50025"/>
    </source>
</evidence>
<dbReference type="PANTHER" id="PTHR15036">
    <property type="entry name" value="PIKACHURIN-LIKE PROTEIN"/>
    <property type="match status" value="1"/>
</dbReference>
<dbReference type="GO" id="GO:0016020">
    <property type="term" value="C:membrane"/>
    <property type="evidence" value="ECO:0007669"/>
    <property type="project" value="UniProtKB-SubCell"/>
</dbReference>
<evidence type="ECO:0000256" key="2">
    <source>
        <dbReference type="SAM" id="MobiDB-lite"/>
    </source>
</evidence>
<dbReference type="InterPro" id="IPR050372">
    <property type="entry name" value="Neurexin-related_CASP"/>
</dbReference>
<organism evidence="4 5">
    <name type="scientific">Lates calcarifer</name>
    <name type="common">Barramundi</name>
    <name type="synonym">Holocentrus calcarifer</name>
    <dbReference type="NCBI Taxonomy" id="8187"/>
    <lineage>
        <taxon>Eukaryota</taxon>
        <taxon>Metazoa</taxon>
        <taxon>Chordata</taxon>
        <taxon>Craniata</taxon>
        <taxon>Vertebrata</taxon>
        <taxon>Euteleostomi</taxon>
        <taxon>Actinopterygii</taxon>
        <taxon>Neopterygii</taxon>
        <taxon>Teleostei</taxon>
        <taxon>Neoteleostei</taxon>
        <taxon>Acanthomorphata</taxon>
        <taxon>Carangaria</taxon>
        <taxon>Carangaria incertae sedis</taxon>
        <taxon>Centropomidae</taxon>
        <taxon>Lates</taxon>
    </lineage>
</organism>
<name>A0AAJ8BIU3_LATCA</name>
<dbReference type="CDD" id="cd00110">
    <property type="entry name" value="LamG"/>
    <property type="match status" value="3"/>
</dbReference>
<dbReference type="Proteomes" id="UP000694890">
    <property type="component" value="Linkage group LG17"/>
</dbReference>
<dbReference type="PANTHER" id="PTHR15036:SF49">
    <property type="entry name" value="AXOTACTIN"/>
    <property type="match status" value="1"/>
</dbReference>
<dbReference type="PROSITE" id="PS50025">
    <property type="entry name" value="LAM_G_DOMAIN"/>
    <property type="match status" value="3"/>
</dbReference>
<dbReference type="InterPro" id="IPR001791">
    <property type="entry name" value="Laminin_G"/>
</dbReference>
<dbReference type="InterPro" id="IPR013320">
    <property type="entry name" value="ConA-like_dom_sf"/>
</dbReference>
<reference evidence="5" key="1">
    <citation type="submission" date="2025-08" db="UniProtKB">
        <authorList>
            <consortium name="RefSeq"/>
        </authorList>
    </citation>
    <scope>IDENTIFICATION</scope>
    <source>
        <tissue evidence="5">Brain</tissue>
    </source>
</reference>
<feature type="region of interest" description="Disordered" evidence="2">
    <location>
        <begin position="177"/>
        <end position="198"/>
    </location>
</feature>
<evidence type="ECO:0000313" key="5">
    <source>
        <dbReference type="RefSeq" id="XP_050933340.1"/>
    </source>
</evidence>
<dbReference type="GeneID" id="127143493"/>
<feature type="domain" description="Laminin G" evidence="3">
    <location>
        <begin position="207"/>
        <end position="375"/>
    </location>
</feature>
<feature type="domain" description="Laminin G" evidence="3">
    <location>
        <begin position="380"/>
        <end position="549"/>
    </location>
</feature>
<comment type="caution">
    <text evidence="1">Lacks conserved residue(s) required for the propagation of feature annotation.</text>
</comment>
<accession>A0AAJ8BIU3</accession>
<dbReference type="SUPFAM" id="SSF49899">
    <property type="entry name" value="Concanavalin A-like lectins/glucanases"/>
    <property type="match status" value="3"/>
</dbReference>
<evidence type="ECO:0000313" key="4">
    <source>
        <dbReference type="Proteomes" id="UP000694890"/>
    </source>
</evidence>
<dbReference type="AlphaFoldDB" id="A0AAJ8BIU3"/>
<gene>
    <name evidence="5" type="primary">LOC127143493</name>
</gene>
<evidence type="ECO:0000256" key="1">
    <source>
        <dbReference type="PROSITE-ProRule" id="PRU00122"/>
    </source>
</evidence>
<dbReference type="Pfam" id="PF02210">
    <property type="entry name" value="Laminin_G_2"/>
    <property type="match status" value="3"/>
</dbReference>
<dbReference type="KEGG" id="lcf:127143493"/>
<feature type="domain" description="Laminin G" evidence="3">
    <location>
        <begin position="19"/>
        <end position="171"/>
    </location>
</feature>
<protein>
    <submittedName>
        <fullName evidence="5">Laminin subunit alpha-3</fullName>
    </submittedName>
</protein>
<dbReference type="Gene3D" id="2.60.120.200">
    <property type="match status" value="3"/>
</dbReference>
<dbReference type="RefSeq" id="XP_050933340.1">
    <property type="nucleotide sequence ID" value="XM_051077383.1"/>
</dbReference>
<dbReference type="SMART" id="SM00282">
    <property type="entry name" value="LamG"/>
    <property type="match status" value="3"/>
</dbReference>
<sequence>MIGVSKGCPVSILGVRAATLYSALSIDSLLVWEEEPVRVSLGFRTTDKHGALLRSRSQGSTSGHDLQLALSDGYVVLNSNNYTLKSDKQYSDGNWHYLIAVRRSTGLELSIDNVNVIQGQSHHIKPVDQNSRGQKFKGCITNLYSRRPGQSFIPADLSSFSQTGDVALGLCSLHSPPHTKQEKHGKHKPVSTIHVPTGSHCRRAHRGEYQLYDEHSWLSYTVPQEDLNYRPHFSLDIKTKSSNGLILHLAGRGVVPLLALYMASGKIKMSLGQNRIIQHKQKSNDGNWHRVEFSVERSTFHLLVDGIHVTDGQLPNNEGSSLDLHNPVYLGADPKSRTIKGHNIPMNTVTGCIRDFKVNDVAVGEPEANHKTLPCLDGLTETGTYFGGGHIILGNFTVGSHFVLSFELRPQYLTGLLFHVPSDKTSFNVFLMENKVSVKVNDGNDAVSVSVTPHESLCDGKFHTVTVSKKPEMIRLVVDSVSEQKAVLFTSISHSTTLNSLSIGGTTNYRQVPVSSPFVGCLRNVKVNGGPLAFKTESRVVDPVSIDRCPKE</sequence>